<dbReference type="PANTHER" id="PTHR47022">
    <property type="entry name" value="BTB AND MATH DOMAIN-CONTAINING PROTEIN 36-RELATED"/>
    <property type="match status" value="1"/>
</dbReference>
<dbReference type="Pfam" id="PF00651">
    <property type="entry name" value="BTB"/>
    <property type="match status" value="1"/>
</dbReference>
<dbReference type="PANTHER" id="PTHR47022:SF1">
    <property type="entry name" value="BTB AND MATH DOMAIN-CONTAINING PROTEIN 36-RELATED"/>
    <property type="match status" value="1"/>
</dbReference>
<feature type="domain" description="MATH" evidence="2">
    <location>
        <begin position="5"/>
        <end position="145"/>
    </location>
</feature>
<sequence>GMNKEVEFVWEIENVSKFEAEAHNSIDFDTSRESPVFFAAGIPWSLSMGTEIHDDHQEVFFGINCEHEENIVPWKCKITLSLVVKNQSPEEIIKHERTVRFDTNDQYWGRSSGIIEVPVLFRKSLELDFTSPGVGSDDIALIVEDQKLHVSKNYLSMHSPVFAAMFFNNFEEMGK</sequence>
<reference evidence="3" key="1">
    <citation type="submission" date="2023-10" db="EMBL/GenBank/DDBJ databases">
        <title>Genome assembly of Pristionchus species.</title>
        <authorList>
            <person name="Yoshida K."/>
            <person name="Sommer R.J."/>
        </authorList>
    </citation>
    <scope>NUCLEOTIDE SEQUENCE</scope>
    <source>
        <strain evidence="3">RS0144</strain>
    </source>
</reference>
<dbReference type="Pfam" id="PF22486">
    <property type="entry name" value="MATH_2"/>
    <property type="match status" value="1"/>
</dbReference>
<organism evidence="3 4">
    <name type="scientific">Pristionchus entomophagus</name>
    <dbReference type="NCBI Taxonomy" id="358040"/>
    <lineage>
        <taxon>Eukaryota</taxon>
        <taxon>Metazoa</taxon>
        <taxon>Ecdysozoa</taxon>
        <taxon>Nematoda</taxon>
        <taxon>Chromadorea</taxon>
        <taxon>Rhabditida</taxon>
        <taxon>Rhabditina</taxon>
        <taxon>Diplogasteromorpha</taxon>
        <taxon>Diplogasteroidea</taxon>
        <taxon>Neodiplogasteridae</taxon>
        <taxon>Pristionchus</taxon>
    </lineage>
</organism>
<accession>A0AAV5U0A3</accession>
<dbReference type="EMBL" id="BTSX01000005">
    <property type="protein sequence ID" value="GMS99782.1"/>
    <property type="molecule type" value="Genomic_DNA"/>
</dbReference>
<dbReference type="InterPro" id="IPR000210">
    <property type="entry name" value="BTB/POZ_dom"/>
</dbReference>
<dbReference type="AlphaFoldDB" id="A0AAV5U0A3"/>
<evidence type="ECO:0008006" key="5">
    <source>
        <dbReference type="Google" id="ProtNLM"/>
    </source>
</evidence>
<feature type="domain" description="BTB" evidence="1">
    <location>
        <begin position="137"/>
        <end position="175"/>
    </location>
</feature>
<protein>
    <recommendedName>
        <fullName evidence="5">BTB domain-containing protein</fullName>
    </recommendedName>
</protein>
<dbReference type="CDD" id="cd18186">
    <property type="entry name" value="BTB_POZ_ZBTB_KLHL-like"/>
    <property type="match status" value="1"/>
</dbReference>
<dbReference type="SUPFAM" id="SSF49599">
    <property type="entry name" value="TRAF domain-like"/>
    <property type="match status" value="1"/>
</dbReference>
<name>A0AAV5U0A3_9BILA</name>
<evidence type="ECO:0000259" key="2">
    <source>
        <dbReference type="PROSITE" id="PS50144"/>
    </source>
</evidence>
<keyword evidence="4" id="KW-1185">Reference proteome</keyword>
<dbReference type="PROSITE" id="PS50144">
    <property type="entry name" value="MATH"/>
    <property type="match status" value="1"/>
</dbReference>
<dbReference type="PROSITE" id="PS50097">
    <property type="entry name" value="BTB"/>
    <property type="match status" value="1"/>
</dbReference>
<dbReference type="InterPro" id="IPR011333">
    <property type="entry name" value="SKP1/BTB/POZ_sf"/>
</dbReference>
<dbReference type="SUPFAM" id="SSF54695">
    <property type="entry name" value="POZ domain"/>
    <property type="match status" value="1"/>
</dbReference>
<comment type="caution">
    <text evidence="3">The sequence shown here is derived from an EMBL/GenBank/DDBJ whole genome shotgun (WGS) entry which is preliminary data.</text>
</comment>
<dbReference type="InterPro" id="IPR002083">
    <property type="entry name" value="MATH/TRAF_dom"/>
</dbReference>
<gene>
    <name evidence="3" type="ORF">PENTCL1PPCAC_21957</name>
</gene>
<proteinExistence type="predicted"/>
<dbReference type="Gene3D" id="2.60.210.10">
    <property type="entry name" value="Apoptosis, Tumor Necrosis Factor Receptor Associated Protein 2, Chain A"/>
    <property type="match status" value="1"/>
</dbReference>
<dbReference type="CDD" id="cd00121">
    <property type="entry name" value="MATH"/>
    <property type="match status" value="1"/>
</dbReference>
<evidence type="ECO:0000313" key="4">
    <source>
        <dbReference type="Proteomes" id="UP001432027"/>
    </source>
</evidence>
<dbReference type="Gene3D" id="3.30.710.10">
    <property type="entry name" value="Potassium Channel Kv1.1, Chain A"/>
    <property type="match status" value="1"/>
</dbReference>
<evidence type="ECO:0000313" key="3">
    <source>
        <dbReference type="EMBL" id="GMS99782.1"/>
    </source>
</evidence>
<evidence type="ECO:0000259" key="1">
    <source>
        <dbReference type="PROSITE" id="PS50097"/>
    </source>
</evidence>
<feature type="non-terminal residue" evidence="3">
    <location>
        <position position="175"/>
    </location>
</feature>
<dbReference type="Proteomes" id="UP001432027">
    <property type="component" value="Unassembled WGS sequence"/>
</dbReference>
<dbReference type="InterPro" id="IPR008974">
    <property type="entry name" value="TRAF-like"/>
</dbReference>
<feature type="non-terminal residue" evidence="3">
    <location>
        <position position="1"/>
    </location>
</feature>